<accession>A0ACC6UDD0</accession>
<comment type="caution">
    <text evidence="1">The sequence shown here is derived from an EMBL/GenBank/DDBJ whole genome shotgun (WGS) entry which is preliminary data.</text>
</comment>
<sequence>MDGSTDLQAVRRCAAATANAEDASLWRWFSGLVEERRIRWCLADSDWLISVDHRHLATSSSFDPAVREAKVRLEEGRASRRSSRRAV</sequence>
<evidence type="ECO:0000313" key="2">
    <source>
        <dbReference type="Proteomes" id="UP001558850"/>
    </source>
</evidence>
<evidence type="ECO:0000313" key="1">
    <source>
        <dbReference type="EMBL" id="MEX3937552.1"/>
    </source>
</evidence>
<reference evidence="1" key="1">
    <citation type="submission" date="2024-07" db="EMBL/GenBank/DDBJ databases">
        <title>A survey of Mimosa microsymbionts across Brazilian biomes reveals a high diversity of Paraburkholderia nodulating endemic species, but also that Cupriavidus is common as a symbiont of widespread species.</title>
        <authorList>
            <person name="Rouws L."/>
            <person name="Barauna A."/>
            <person name="Beukes C."/>
            <person name="Rouws J.R.C."/>
            <person name="De Faria S.M."/>
            <person name="Gross E."/>
            <person name="Bueno Dos Reis Junior F."/>
            <person name="Simon M.F."/>
            <person name="Maluk M."/>
            <person name="Odee D.W."/>
            <person name="Kenicer G."/>
            <person name="Young J.P.W."/>
            <person name="Reis V.M."/>
            <person name="Zilli J."/>
            <person name="James E.K."/>
        </authorList>
    </citation>
    <scope>NUCLEOTIDE SEQUENCE</scope>
    <source>
        <strain evidence="1">EG181B</strain>
    </source>
</reference>
<gene>
    <name evidence="1" type="ORF">AB4Y32_38465</name>
</gene>
<dbReference type="Proteomes" id="UP001558850">
    <property type="component" value="Unassembled WGS sequence"/>
</dbReference>
<organism evidence="1 2">
    <name type="scientific">Paraburkholderia phymatum</name>
    <dbReference type="NCBI Taxonomy" id="148447"/>
    <lineage>
        <taxon>Bacteria</taxon>
        <taxon>Pseudomonadati</taxon>
        <taxon>Pseudomonadota</taxon>
        <taxon>Betaproteobacteria</taxon>
        <taxon>Burkholderiales</taxon>
        <taxon>Burkholderiaceae</taxon>
        <taxon>Paraburkholderia</taxon>
    </lineage>
</organism>
<dbReference type="EMBL" id="JBFRCH010000055">
    <property type="protein sequence ID" value="MEX3937552.1"/>
    <property type="molecule type" value="Genomic_DNA"/>
</dbReference>
<proteinExistence type="predicted"/>
<keyword evidence="2" id="KW-1185">Reference proteome</keyword>
<name>A0ACC6UDD0_9BURK</name>
<protein>
    <submittedName>
        <fullName evidence="1">Uncharacterized protein</fullName>
    </submittedName>
</protein>